<evidence type="ECO:0000313" key="6">
    <source>
        <dbReference type="Proteomes" id="UP000225548"/>
    </source>
</evidence>
<dbReference type="InterPro" id="IPR032477">
    <property type="entry name" value="Glyco_hydro_64"/>
</dbReference>
<feature type="compositionally biased region" description="Low complexity" evidence="2">
    <location>
        <begin position="429"/>
        <end position="454"/>
    </location>
</feature>
<keyword evidence="6" id="KW-1185">Reference proteome</keyword>
<feature type="domain" description="GH64" evidence="4">
    <location>
        <begin position="38"/>
        <end position="410"/>
    </location>
</feature>
<evidence type="ECO:0000256" key="1">
    <source>
        <dbReference type="PROSITE-ProRule" id="PRU01350"/>
    </source>
</evidence>
<dbReference type="PROSITE" id="PS52006">
    <property type="entry name" value="GH64"/>
    <property type="match status" value="1"/>
</dbReference>
<dbReference type="AlphaFoldDB" id="A0A2A9E737"/>
<keyword evidence="1" id="KW-0378">Hydrolase</keyword>
<evidence type="ECO:0000256" key="2">
    <source>
        <dbReference type="SAM" id="MobiDB-lite"/>
    </source>
</evidence>
<dbReference type="Proteomes" id="UP000225548">
    <property type="component" value="Unassembled WGS sequence"/>
</dbReference>
<name>A0A2A9E737_9MICO</name>
<dbReference type="Gene3D" id="2.60.110.10">
    <property type="entry name" value="Thaumatin"/>
    <property type="match status" value="1"/>
</dbReference>
<comment type="similarity">
    <text evidence="1">Belongs to the glycosyl hydrolase 64 family.</text>
</comment>
<dbReference type="RefSeq" id="WP_098455664.1">
    <property type="nucleotide sequence ID" value="NZ_PDJG01000001.1"/>
</dbReference>
<feature type="chain" id="PRO_5012247711" evidence="3">
    <location>
        <begin position="35"/>
        <end position="509"/>
    </location>
</feature>
<evidence type="ECO:0000256" key="3">
    <source>
        <dbReference type="SAM" id="SignalP"/>
    </source>
</evidence>
<feature type="active site" description="Proton donor" evidence="1">
    <location>
        <position position="161"/>
    </location>
</feature>
<keyword evidence="3" id="KW-0732">Signal</keyword>
<feature type="compositionally biased region" description="Low complexity" evidence="2">
    <location>
        <begin position="461"/>
        <end position="481"/>
    </location>
</feature>
<feature type="region of interest" description="Disordered" evidence="2">
    <location>
        <begin position="401"/>
        <end position="496"/>
    </location>
</feature>
<dbReference type="Pfam" id="PF16483">
    <property type="entry name" value="Glyco_hydro_64"/>
    <property type="match status" value="1"/>
</dbReference>
<dbReference type="Gene3D" id="3.30.920.50">
    <property type="entry name" value="Beta-1,3-glucanase, C-terminal domain"/>
    <property type="match status" value="1"/>
</dbReference>
<protein>
    <submittedName>
        <fullName evidence="5">Beta-1,3-glucanase</fullName>
    </submittedName>
</protein>
<sequence length="509" mass="52640">MLVRPRTASHPGAALLLVMTLVLAGLFAAVPARAAESSDSLPFTITNDSGLSSDTSVYVIARDQATGTQGWVDATGTWHAFDFPTSIPAGTPPPAAPDTSFAGPGDGESMTVYLGPGLVGGRLYVTFGAPLYLALTTDGLVEPAGWLPGDPNHGVMYDWVEFARDGSRLFINTTMVDMFSVPLSVKVANADGSTETQGKMVAGGRDQVFADLASDPVTAGLVQNNPDGTPLRAVAPSHGIYQELTSETYFDDYIADAWSYYASNDLTVDTALGAFVGRVSDGTLVFRDTAGATVGSFAAPTTVDVYACHGALQPSDQPNQTAALAIGARICAAFNRGTLSTATVPGSDTQSTSDADTFYPEGGTSNLYSAAMHRSQVNGKAYGFAYDDVADFSPSINSAEPTSAELTIGSVVSSTAGTTTEPTTDETTEPATEQATEPAEPAAEPTTETAPVATDGASPVAAPTTEPAEAAATATPEATEASVKAGTPTAPRAEPTYMHRIRTIWRSMR</sequence>
<dbReference type="GO" id="GO:0030246">
    <property type="term" value="F:carbohydrate binding"/>
    <property type="evidence" value="ECO:0007669"/>
    <property type="project" value="UniProtKB-UniRule"/>
</dbReference>
<dbReference type="OrthoDB" id="9809583at2"/>
<organism evidence="5 6">
    <name type="scientific">Sanguibacter antarcticus</name>
    <dbReference type="NCBI Taxonomy" id="372484"/>
    <lineage>
        <taxon>Bacteria</taxon>
        <taxon>Bacillati</taxon>
        <taxon>Actinomycetota</taxon>
        <taxon>Actinomycetes</taxon>
        <taxon>Micrococcales</taxon>
        <taxon>Sanguibacteraceae</taxon>
        <taxon>Sanguibacter</taxon>
    </lineage>
</organism>
<evidence type="ECO:0000313" key="5">
    <source>
        <dbReference type="EMBL" id="PFG34663.1"/>
    </source>
</evidence>
<proteinExistence type="inferred from homology"/>
<comment type="caution">
    <text evidence="5">The sequence shown here is derived from an EMBL/GenBank/DDBJ whole genome shotgun (WGS) entry which is preliminary data.</text>
</comment>
<dbReference type="InterPro" id="IPR037176">
    <property type="entry name" value="Osmotin/thaumatin-like_sf"/>
</dbReference>
<evidence type="ECO:0000259" key="4">
    <source>
        <dbReference type="PROSITE" id="PS52006"/>
    </source>
</evidence>
<feature type="signal peptide" evidence="3">
    <location>
        <begin position="1"/>
        <end position="34"/>
    </location>
</feature>
<dbReference type="EMBL" id="PDJG01000001">
    <property type="protein sequence ID" value="PFG34663.1"/>
    <property type="molecule type" value="Genomic_DNA"/>
</dbReference>
<gene>
    <name evidence="5" type="ORF">ATL42_2583</name>
</gene>
<feature type="active site" description="Proton acceptor" evidence="1">
    <location>
        <position position="177"/>
    </location>
</feature>
<keyword evidence="1" id="KW-0326">Glycosidase</keyword>
<reference evidence="5 6" key="1">
    <citation type="submission" date="2017-10" db="EMBL/GenBank/DDBJ databases">
        <title>Sequencing the genomes of 1000 actinobacteria strains.</title>
        <authorList>
            <person name="Klenk H.-P."/>
        </authorList>
    </citation>
    <scope>NUCLEOTIDE SEQUENCE [LARGE SCALE GENOMIC DNA]</scope>
    <source>
        <strain evidence="5 6">DSM 18966</strain>
    </source>
</reference>
<dbReference type="PANTHER" id="PTHR38165:SF1">
    <property type="entry name" value="GLUCANASE B"/>
    <property type="match status" value="1"/>
</dbReference>
<feature type="compositionally biased region" description="Low complexity" evidence="2">
    <location>
        <begin position="407"/>
        <end position="422"/>
    </location>
</feature>
<dbReference type="GO" id="GO:0016798">
    <property type="term" value="F:hydrolase activity, acting on glycosyl bonds"/>
    <property type="evidence" value="ECO:0007669"/>
    <property type="project" value="UniProtKB-KW"/>
</dbReference>
<dbReference type="InterPro" id="IPR042517">
    <property type="entry name" value="Glyco_hydro_64_N_2"/>
</dbReference>
<accession>A0A2A9E737</accession>
<dbReference type="InterPro" id="IPR037398">
    <property type="entry name" value="Glyco_hydro_64_fam"/>
</dbReference>
<dbReference type="PANTHER" id="PTHR38165">
    <property type="match status" value="1"/>
</dbReference>